<proteinExistence type="inferred from homology"/>
<dbReference type="PANTHER" id="PTHR42877:SF4">
    <property type="entry name" value="FAD_NAD(P)-BINDING DOMAIN-CONTAINING PROTEIN-RELATED"/>
    <property type="match status" value="1"/>
</dbReference>
<sequence length="595" mass="65970">MASEKTATTTVPTLAGAAEGSPFVAAKQINSLANPSVLIVGAGIGGITLALDLDDQGLTNWIMIDRESGVGGTWWQNRYPGCRCDIPAVAYSHSRFQNSQWSETHPERAELQEYWANIVKTQGLENRLRLQHDFVKADWDAEASLYHVTLRDTLNERDVHVDAQVIVGATGAFSQPRRIPLPGEDKFQGQIIHSARWPHDLAPKDLRGKTVVVVGNGCSGVQIVGTLGLDPEIKVVSLARTQQWLMPSLTRGWDGARNSAPNSEQLRNFRARFPVFQKIYRLMMLALLDSRFKTQLIKEGKSARKVHEKQIGEWMRRRAPPHLKDKIVPDFPFQAKRYVFEDGYFAAINAPQNRAIYGRVTALTEDGVEVDDGSHVKADVVVLSTGYDADVSGSTDSTQNYAGKGDQVWYHGVALPGIPNYFTLCGNNFLVNHSSVTIVLELQAAYVTKLITAMRDNSIPVLEVKQDAAEKYDKVIAQKLEKTTWPLVNNYWRKGGSGRIFTHYPGPVLNQWWDNAWVVWKDYKGGEKLARRQRVRSIAYTVALLVGLAYGGKWAIDSGLVHRLGVRAQDLVDAVAHAASAAKDLVVEAAHKITG</sequence>
<dbReference type="GeneID" id="95982214"/>
<dbReference type="EMBL" id="JBBXJM010000001">
    <property type="protein sequence ID" value="KAL1413405.1"/>
    <property type="molecule type" value="Genomic_DNA"/>
</dbReference>
<keyword evidence="4" id="KW-1185">Reference proteome</keyword>
<evidence type="ECO:0000313" key="4">
    <source>
        <dbReference type="Proteomes" id="UP001565368"/>
    </source>
</evidence>
<dbReference type="PANTHER" id="PTHR42877">
    <property type="entry name" value="L-ORNITHINE N(5)-MONOOXYGENASE-RELATED"/>
    <property type="match status" value="1"/>
</dbReference>
<dbReference type="Pfam" id="PF07992">
    <property type="entry name" value="Pyr_redox_2"/>
    <property type="match status" value="1"/>
</dbReference>
<organism evidence="3 4">
    <name type="scientific">Vanrija albida</name>
    <dbReference type="NCBI Taxonomy" id="181172"/>
    <lineage>
        <taxon>Eukaryota</taxon>
        <taxon>Fungi</taxon>
        <taxon>Dikarya</taxon>
        <taxon>Basidiomycota</taxon>
        <taxon>Agaricomycotina</taxon>
        <taxon>Tremellomycetes</taxon>
        <taxon>Trichosporonales</taxon>
        <taxon>Trichosporonaceae</taxon>
        <taxon>Vanrija</taxon>
    </lineage>
</organism>
<dbReference type="RefSeq" id="XP_069213349.1">
    <property type="nucleotide sequence ID" value="XM_069349805.1"/>
</dbReference>
<dbReference type="PRINTS" id="PR00420">
    <property type="entry name" value="RNGMNOXGNASE"/>
</dbReference>
<dbReference type="Proteomes" id="UP001565368">
    <property type="component" value="Unassembled WGS sequence"/>
</dbReference>
<name>A0ABR3QFH4_9TREE</name>
<dbReference type="Gene3D" id="3.50.50.60">
    <property type="entry name" value="FAD/NAD(P)-binding domain"/>
    <property type="match status" value="2"/>
</dbReference>
<evidence type="ECO:0000259" key="2">
    <source>
        <dbReference type="Pfam" id="PF07992"/>
    </source>
</evidence>
<dbReference type="SUPFAM" id="SSF51905">
    <property type="entry name" value="FAD/NAD(P)-binding domain"/>
    <property type="match status" value="2"/>
</dbReference>
<comment type="similarity">
    <text evidence="1">Belongs to the FAD-binding monooxygenase family.</text>
</comment>
<evidence type="ECO:0000256" key="1">
    <source>
        <dbReference type="ARBA" id="ARBA00010139"/>
    </source>
</evidence>
<reference evidence="3 4" key="1">
    <citation type="submission" date="2023-08" db="EMBL/GenBank/DDBJ databases">
        <title>Annotated Genome Sequence of Vanrija albida AlHP1.</title>
        <authorList>
            <person name="Herzog R."/>
        </authorList>
    </citation>
    <scope>NUCLEOTIDE SEQUENCE [LARGE SCALE GENOMIC DNA]</scope>
    <source>
        <strain evidence="3 4">AlHP1</strain>
    </source>
</reference>
<dbReference type="InterPro" id="IPR036188">
    <property type="entry name" value="FAD/NAD-bd_sf"/>
</dbReference>
<dbReference type="InterPro" id="IPR051209">
    <property type="entry name" value="FAD-bind_Monooxygenase_sf"/>
</dbReference>
<feature type="domain" description="FAD/NAD(P)-binding" evidence="2">
    <location>
        <begin position="36"/>
        <end position="226"/>
    </location>
</feature>
<evidence type="ECO:0000313" key="3">
    <source>
        <dbReference type="EMBL" id="KAL1413405.1"/>
    </source>
</evidence>
<comment type="caution">
    <text evidence="3">The sequence shown here is derived from an EMBL/GenBank/DDBJ whole genome shotgun (WGS) entry which is preliminary data.</text>
</comment>
<gene>
    <name evidence="3" type="ORF">Q8F55_001171</name>
</gene>
<dbReference type="InterPro" id="IPR023753">
    <property type="entry name" value="FAD/NAD-binding_dom"/>
</dbReference>
<accession>A0ABR3QFH4</accession>
<protein>
    <recommendedName>
        <fullName evidence="2">FAD/NAD(P)-binding domain-containing protein</fullName>
    </recommendedName>
</protein>